<evidence type="ECO:0000256" key="3">
    <source>
        <dbReference type="ARBA" id="ARBA00022748"/>
    </source>
</evidence>
<dbReference type="RefSeq" id="WP_171320133.1">
    <property type="nucleotide sequence ID" value="NZ_VTXO01000001.1"/>
</dbReference>
<dbReference type="Proteomes" id="UP000572722">
    <property type="component" value="Unassembled WGS sequence"/>
</dbReference>
<keyword evidence="5 6" id="KW-0472">Membrane</keyword>
<comment type="caution">
    <text evidence="10">The sequence shown here is derived from an EMBL/GenBank/DDBJ whole genome shotgun (WGS) entry which is preliminary data.</text>
</comment>
<dbReference type="Pfam" id="PF02683">
    <property type="entry name" value="DsbD_TM"/>
    <property type="match status" value="1"/>
</dbReference>
<feature type="transmembrane region" description="Helical" evidence="6">
    <location>
        <begin position="434"/>
        <end position="457"/>
    </location>
</feature>
<dbReference type="EMBL" id="VTXO01000001">
    <property type="protein sequence ID" value="NOI79366.1"/>
    <property type="molecule type" value="Genomic_DNA"/>
</dbReference>
<dbReference type="InterPro" id="IPR028250">
    <property type="entry name" value="DsbDN"/>
</dbReference>
<dbReference type="SUPFAM" id="SSF52833">
    <property type="entry name" value="Thioredoxin-like"/>
    <property type="match status" value="1"/>
</dbReference>
<reference evidence="10 11" key="1">
    <citation type="submission" date="2019-08" db="EMBL/GenBank/DDBJ databases">
        <title>Draft genome sequencing and comparative genomics of hatchery-associated Vibrios.</title>
        <authorList>
            <person name="Kehlet-Delgado H."/>
            <person name="Mueller R.S."/>
        </authorList>
    </citation>
    <scope>NUCLEOTIDE SEQUENCE [LARGE SCALE GENOMIC DNA]</scope>
    <source>
        <strain evidence="10 11">01-65-5-1</strain>
    </source>
</reference>
<evidence type="ECO:0000256" key="5">
    <source>
        <dbReference type="ARBA" id="ARBA00023136"/>
    </source>
</evidence>
<evidence type="ECO:0000259" key="8">
    <source>
        <dbReference type="Pfam" id="PF02683"/>
    </source>
</evidence>
<evidence type="ECO:0000256" key="1">
    <source>
        <dbReference type="ARBA" id="ARBA00004141"/>
    </source>
</evidence>
<feature type="domain" description="Thiol:disulfide interchange protein DsbD N-terminal" evidence="9">
    <location>
        <begin position="55"/>
        <end position="162"/>
    </location>
</feature>
<keyword evidence="2 6" id="KW-0812">Transmembrane</keyword>
<keyword evidence="7" id="KW-0732">Signal</keyword>
<feature type="transmembrane region" description="Helical" evidence="6">
    <location>
        <begin position="463"/>
        <end position="490"/>
    </location>
</feature>
<feature type="transmembrane region" description="Helical" evidence="6">
    <location>
        <begin position="525"/>
        <end position="543"/>
    </location>
</feature>
<feature type="transmembrane region" description="Helical" evidence="6">
    <location>
        <begin position="385"/>
        <end position="405"/>
    </location>
</feature>
<sequence>MIKQTRFAPFSLLSFFLMLSSVLFSTLAFAQVETGWMVNPDHPPAKTRFVVTGQVNPADKTVEGFLEVALEGDWKTYWRSPGEGGIAPSISWQGSSNLESVDWHWPYPQQFNLLGINTLGYKGDTLIPMTLHVEDFNKPVSLDAKLTLSSCTTICVLTDYPFSLDFIPSELVVSEQAMYQHAQAISQVPKASPLISEQSAVWDSSTNQLQVTLIKPLGWDAPELIVDSRVEAISDYSYALNHLKIEGEKLVAVFDVSTWLGDINLSEQSVDVTIKDTDFIAEQAAQVTKGLVSAPIPSFSLVEMIGFALLGGLILNVMPCVLPVLGMKLSGVISAQGIERRKVRLQFLASSAGILTSFWLLAAFLLILKFSGSAIGWGIQFQSPWFIGFMVAVTALFGANMLGLFEIRLSSNTNTWLASKGDDSYAGHYLQGMFATLLATPCSAPFLGTAVAFALAASTVDMLVIFTALALGMALPWIVVALFPGLASYLPKPGAWMNKVKLLFGVMMLLTSVWLLYLLANHLPVFWVIVLAVTALVVVLMRIKKVYGDKAFVISGGASLLLLAGGLVIGSMTADHWSTPLPEDLPWVRLSNEAITESVANGNTVFVNVTADWCVTCKANKIGVILQDPVYSALQHPNVTPIQGDWTHPDGLVTDYLRANGRFGVPFNIIYGPNAPQGIPLPVILTDESVTQALKQASGEAG</sequence>
<evidence type="ECO:0000313" key="10">
    <source>
        <dbReference type="EMBL" id="NOI79366.1"/>
    </source>
</evidence>
<protein>
    <submittedName>
        <fullName evidence="10">Cytochrome C biogenesis protein</fullName>
    </submittedName>
</protein>
<dbReference type="GO" id="GO:0015035">
    <property type="term" value="F:protein-disulfide reductase activity"/>
    <property type="evidence" value="ECO:0007669"/>
    <property type="project" value="TreeGrafter"/>
</dbReference>
<dbReference type="AlphaFoldDB" id="A0AAE5LGH1"/>
<dbReference type="CDD" id="cd02953">
    <property type="entry name" value="DsbDgamma"/>
    <property type="match status" value="1"/>
</dbReference>
<dbReference type="InterPro" id="IPR036249">
    <property type="entry name" value="Thioredoxin-like_sf"/>
</dbReference>
<organism evidence="10 11">
    <name type="scientific">Vibrio tubiashii</name>
    <dbReference type="NCBI Taxonomy" id="29498"/>
    <lineage>
        <taxon>Bacteria</taxon>
        <taxon>Pseudomonadati</taxon>
        <taxon>Pseudomonadota</taxon>
        <taxon>Gammaproteobacteria</taxon>
        <taxon>Vibrionales</taxon>
        <taxon>Vibrionaceae</taxon>
        <taxon>Vibrio</taxon>
        <taxon>Vibrio oreintalis group</taxon>
    </lineage>
</organism>
<dbReference type="Gene3D" id="3.40.30.10">
    <property type="entry name" value="Glutaredoxin"/>
    <property type="match status" value="1"/>
</dbReference>
<feature type="transmembrane region" description="Helical" evidence="6">
    <location>
        <begin position="552"/>
        <end position="572"/>
    </location>
</feature>
<keyword evidence="4 6" id="KW-1133">Transmembrane helix</keyword>
<evidence type="ECO:0000313" key="11">
    <source>
        <dbReference type="Proteomes" id="UP000572722"/>
    </source>
</evidence>
<dbReference type="InterPro" id="IPR035671">
    <property type="entry name" value="DsbD_gamma"/>
</dbReference>
<evidence type="ECO:0000256" key="4">
    <source>
        <dbReference type="ARBA" id="ARBA00022989"/>
    </source>
</evidence>
<feature type="signal peptide" evidence="7">
    <location>
        <begin position="1"/>
        <end position="30"/>
    </location>
</feature>
<feature type="chain" id="PRO_5042150673" evidence="7">
    <location>
        <begin position="31"/>
        <end position="702"/>
    </location>
</feature>
<evidence type="ECO:0000259" key="9">
    <source>
        <dbReference type="Pfam" id="PF11412"/>
    </source>
</evidence>
<evidence type="ECO:0000256" key="2">
    <source>
        <dbReference type="ARBA" id="ARBA00022692"/>
    </source>
</evidence>
<dbReference type="GO" id="GO:0017004">
    <property type="term" value="P:cytochrome complex assembly"/>
    <property type="evidence" value="ECO:0007669"/>
    <property type="project" value="UniProtKB-KW"/>
</dbReference>
<accession>A0AAE5LGH1</accession>
<dbReference type="Pfam" id="PF13899">
    <property type="entry name" value="Thioredoxin_7"/>
    <property type="match status" value="1"/>
</dbReference>
<gene>
    <name evidence="10" type="ORF">F0237_01740</name>
</gene>
<keyword evidence="3" id="KW-0201">Cytochrome c-type biogenesis</keyword>
<dbReference type="Pfam" id="PF11412">
    <property type="entry name" value="DsbD_N"/>
    <property type="match status" value="1"/>
</dbReference>
<comment type="subcellular location">
    <subcellularLocation>
        <location evidence="1">Membrane</location>
        <topology evidence="1">Multi-pass membrane protein</topology>
    </subcellularLocation>
</comment>
<name>A0AAE5LGH1_9VIBR</name>
<dbReference type="PANTHER" id="PTHR32234">
    <property type="entry name" value="THIOL:DISULFIDE INTERCHANGE PROTEIN DSBD"/>
    <property type="match status" value="1"/>
</dbReference>
<feature type="transmembrane region" description="Helical" evidence="6">
    <location>
        <begin position="502"/>
        <end position="519"/>
    </location>
</feature>
<feature type="transmembrane region" description="Helical" evidence="6">
    <location>
        <begin position="347"/>
        <end position="370"/>
    </location>
</feature>
<dbReference type="PANTHER" id="PTHR32234:SF3">
    <property type="entry name" value="SUPPRESSION OF COPPER SENSITIVITY PROTEIN"/>
    <property type="match status" value="1"/>
</dbReference>
<proteinExistence type="predicted"/>
<evidence type="ECO:0000256" key="6">
    <source>
        <dbReference type="SAM" id="Phobius"/>
    </source>
</evidence>
<feature type="domain" description="Cytochrome C biogenesis protein transmembrane" evidence="8">
    <location>
        <begin position="304"/>
        <end position="516"/>
    </location>
</feature>
<dbReference type="GO" id="GO:0045454">
    <property type="term" value="P:cell redox homeostasis"/>
    <property type="evidence" value="ECO:0007669"/>
    <property type="project" value="TreeGrafter"/>
</dbReference>
<feature type="transmembrane region" description="Helical" evidence="6">
    <location>
        <begin position="304"/>
        <end position="326"/>
    </location>
</feature>
<dbReference type="GO" id="GO:0016020">
    <property type="term" value="C:membrane"/>
    <property type="evidence" value="ECO:0007669"/>
    <property type="project" value="UniProtKB-SubCell"/>
</dbReference>
<evidence type="ECO:0000256" key="7">
    <source>
        <dbReference type="SAM" id="SignalP"/>
    </source>
</evidence>
<dbReference type="InterPro" id="IPR003834">
    <property type="entry name" value="Cyt_c_assmbl_TM_dom"/>
</dbReference>